<evidence type="ECO:0000256" key="1">
    <source>
        <dbReference type="ARBA" id="ARBA00023157"/>
    </source>
</evidence>
<evidence type="ECO:0000256" key="4">
    <source>
        <dbReference type="SAM" id="Phobius"/>
    </source>
</evidence>
<feature type="compositionally biased region" description="Basic residues" evidence="3">
    <location>
        <begin position="2252"/>
        <end position="2261"/>
    </location>
</feature>
<dbReference type="InterPro" id="IPR000742">
    <property type="entry name" value="EGF"/>
</dbReference>
<feature type="region of interest" description="Disordered" evidence="3">
    <location>
        <begin position="2083"/>
        <end position="2107"/>
    </location>
</feature>
<dbReference type="EMBL" id="LDAU01000170">
    <property type="protein sequence ID" value="KRX01561.1"/>
    <property type="molecule type" value="Genomic_DNA"/>
</dbReference>
<feature type="compositionally biased region" description="Polar residues" evidence="3">
    <location>
        <begin position="2161"/>
        <end position="2177"/>
    </location>
</feature>
<dbReference type="InterPro" id="IPR001759">
    <property type="entry name" value="PTX_dom"/>
</dbReference>
<feature type="transmembrane region" description="Helical" evidence="4">
    <location>
        <begin position="2503"/>
        <end position="2524"/>
    </location>
</feature>
<dbReference type="PANTHER" id="PTHR15332">
    <property type="entry name" value="PROPROTEIN CONVERTASE SUBTILISIN_KEXIN TYPE 5-LIKE"/>
    <property type="match status" value="1"/>
</dbReference>
<feature type="region of interest" description="Disordered" evidence="3">
    <location>
        <begin position="2161"/>
        <end position="2187"/>
    </location>
</feature>
<feature type="domain" description="EGF-like" evidence="6">
    <location>
        <begin position="74"/>
        <end position="112"/>
    </location>
</feature>
<dbReference type="Gene3D" id="2.10.220.10">
    <property type="entry name" value="Hormone Receptor, Insulin-like Growth Factor Receptor 1, Chain A, domain 2"/>
    <property type="match status" value="1"/>
</dbReference>
<dbReference type="InterPro" id="IPR006212">
    <property type="entry name" value="Furin_repeat"/>
</dbReference>
<dbReference type="Pfam" id="PF13385">
    <property type="entry name" value="Laminin_G_3"/>
    <property type="match status" value="1"/>
</dbReference>
<dbReference type="SMART" id="SM00159">
    <property type="entry name" value="PTX"/>
    <property type="match status" value="1"/>
</dbReference>
<keyword evidence="4" id="KW-1133">Transmembrane helix</keyword>
<feature type="domain" description="Pentraxin (PTX)" evidence="5">
    <location>
        <begin position="156"/>
        <end position="353"/>
    </location>
</feature>
<dbReference type="OMA" id="NCTACKG"/>
<feature type="compositionally biased region" description="Basic residues" evidence="3">
    <location>
        <begin position="2222"/>
        <end position="2242"/>
    </location>
</feature>
<keyword evidence="4" id="KW-0812">Transmembrane</keyword>
<keyword evidence="2" id="KW-0175">Coiled coil</keyword>
<dbReference type="SMART" id="SM00261">
    <property type="entry name" value="FU"/>
    <property type="match status" value="6"/>
</dbReference>
<dbReference type="InterPro" id="IPR013320">
    <property type="entry name" value="ConA-like_dom_sf"/>
</dbReference>
<dbReference type="SUPFAM" id="SSF57184">
    <property type="entry name" value="Growth factor receptor domain"/>
    <property type="match status" value="4"/>
</dbReference>
<evidence type="ECO:0000313" key="7">
    <source>
        <dbReference type="EMBL" id="KRX01561.1"/>
    </source>
</evidence>
<evidence type="ECO:0000313" key="8">
    <source>
        <dbReference type="Proteomes" id="UP000054937"/>
    </source>
</evidence>
<dbReference type="InterPro" id="IPR009030">
    <property type="entry name" value="Growth_fac_rcpt_cys_sf"/>
</dbReference>
<evidence type="ECO:0000256" key="3">
    <source>
        <dbReference type="SAM" id="MobiDB-lite"/>
    </source>
</evidence>
<feature type="transmembrane region" description="Helical" evidence="4">
    <location>
        <begin position="2536"/>
        <end position="2554"/>
    </location>
</feature>
<feature type="transmembrane region" description="Helical" evidence="4">
    <location>
        <begin position="2446"/>
        <end position="2465"/>
    </location>
</feature>
<evidence type="ECO:0000259" key="6">
    <source>
        <dbReference type="SMART" id="SM00181"/>
    </source>
</evidence>
<dbReference type="Gene3D" id="2.60.120.200">
    <property type="match status" value="2"/>
</dbReference>
<protein>
    <submittedName>
        <fullName evidence="7">Insulin-like growth factor binding protein, N-terminal</fullName>
    </submittedName>
</protein>
<dbReference type="SUPFAM" id="SSF49899">
    <property type="entry name" value="Concanavalin A-like lectins/glucanases"/>
    <property type="match status" value="2"/>
</dbReference>
<feature type="region of interest" description="Disordered" evidence="3">
    <location>
        <begin position="2208"/>
        <end position="2261"/>
    </location>
</feature>
<gene>
    <name evidence="7" type="ORF">PPERSA_01464</name>
</gene>
<name>A0A0V0QH76_PSEPJ</name>
<dbReference type="SMART" id="SM00181">
    <property type="entry name" value="EGF"/>
    <property type="match status" value="7"/>
</dbReference>
<dbReference type="Pfam" id="PF00354">
    <property type="entry name" value="Pentaxin"/>
    <property type="match status" value="1"/>
</dbReference>
<feature type="domain" description="EGF-like" evidence="6">
    <location>
        <begin position="663"/>
        <end position="702"/>
    </location>
</feature>
<feature type="domain" description="EGF-like" evidence="6">
    <location>
        <begin position="804"/>
        <end position="843"/>
    </location>
</feature>
<comment type="caution">
    <text evidence="7">The sequence shown here is derived from an EMBL/GenBank/DDBJ whole genome shotgun (WGS) entry which is preliminary data.</text>
</comment>
<feature type="domain" description="EGF-like" evidence="6">
    <location>
        <begin position="757"/>
        <end position="796"/>
    </location>
</feature>
<feature type="transmembrane region" description="Helical" evidence="4">
    <location>
        <begin position="2566"/>
        <end position="2587"/>
    </location>
</feature>
<feature type="domain" description="EGF-like" evidence="6">
    <location>
        <begin position="623"/>
        <end position="655"/>
    </location>
</feature>
<sequence length="2619" mass="301772">MVFQQYIGSLDLNDLTVFVFGQTTNQSNLALEDFQDYFDGQISDIRIYDQRFTARQIKKIYESYISICEFYQCTCDASKNECISCTGDKQLINGKCICPNGFFDDYISTNCVQVSSILDINNSNLLSYFPFGTTKNLKDPTLIALPVTYNTTNRNEEPRSAYKLKGPSVNWGPDAQYVSLPISNKINGLSEFTFSIWTKLDVSATVNQGLIYSLAYSGQENHLIFGFKEFNTNNVAFFHHEAYFHLLELEFEWQQIILSVNNTNYSIYQNGIYIGTYEKDNLILNVDLQGFILGQEQDTVGGSFEKNGCLEGQVSDFKIFSQYFSTYEAQVLYYAEKNNCPFGCEFCDQKTNECLQCKGNRNLIDEKCLCPINTIEDYTSTNCPDLTTTIQDSQISYYPLKNSGQDTMGNHDITNKTDAFLTSVKNRFNEINSAYELQGSPDSYLVIPKETINQKSQVTIDLWATKGVSDSQQRTLISGAKADPPISNDRQDDWFFFGSKSLFYYSNDLTKPEKYKINTQQLPIDLGVDEWHHITLTFNTSLIKFYLDGKLYLQTFISGYSYSLEVNSFIVGQQQDKLGGEFVSAEAWSGKVSDIRIYQKTLTETEVKMLHEYTQKYQFTGYPCSENFCEGCYWGTEICAKCSQGYYLNQYNVCEECDAQCESCDNTSDSCTVCKGDNRSTITPNCDCLDGYYHVPDQENCQQCDVQCFNCENSPDQCTVCQGNNRSMAQPNCDCLDGYYHVTGQQNCEQCDVQCYSCETTPDNCTACKGNNRTTNTPSCECQNGYYHIVGQENCQSCNYQCLTCETSPDNCTSCKGTNRSTSFPQCLCLQGFYDDGTNSNCQDCDRKCLSCENSASNCTACKGLNRLNDFPTCSCEDGYYDNGVDSDCYQCGDLNCKTCQTSNPSYCMQPFDGYYTDNGNVYSCSVGDSIIEIISLKEVNIELQFVGYLSDNTQTQNTFNNKLCQYLFDSNQLQKFGANPTCKYKSTSLTSTISILFNGYTVEYLQFEEIQIKPVIYKQTCSQAYHVSSYSQTFNEIDYSIIPDATVTLSKIKQVSLCQDIKISIINQQNDGFHSLYNITWEIQGANPIPTSAHQNQINSLLSNYDNQTNYYSQTFQLEVLSDKTAMIDLLDQNNPYQIKPNQYNYIYFQIYLLECNQNSEEFQVNYVDLDYFIYQMTDNTYSNIDQTLQNNKVLQENKGQGQFIIEPYMLTAGNSYYIQFSPFLEIQGQNVGLQGELQIDVQILGYLVYIKGGNRMQSYSQATEIFGVYSNQNVDYSQQQDGFQLNWECQNLLTQEQCKNTNGQVVNINQNVDFLSFEPKLFDPYSTLNITFIATINSEVIQDSAIIIFVELDSPTLSVTLPDNIFSTKINMNDDIYVNVQYDNEVNNDGENSVQSQNQVQSSTSGLQYHLILQYNLEKVAIKTYQYNEFSFKIWNLFSDFKDDNYEITAKISFYDPNYIMPSYFTFTINLNEPPKIGQLVITPNTGYSAYTQFQISAVNFGTGLNQRYEFYYYLSQKEYDEEKSLGNQSTNLKRQLIRSYKEDINQISTYLPRQNNNNNSQNLIIMVLVKDQQNGVSNTTQTVQINIKNDLDQQINDISTTMKKAQDEYKVNQNWEAVNTYCILAQEMSSAYSLLSSYNTYKELVQQLYNNLINAQPQFIIKNRKQQIQKSLNLLLDILKKLGNSKVVDINSNLNNLNSDIESQLSLFEQFKSNDQLNKCNSEVDQKIEESKNILGKSIESINNLINIQQVNPDLSSNSQSISLISTVEKIANIYNQISLPNSDPILYKGDQITTSIQKQTYQYFNSFFSNSFISTQQDDKRRNLSQNNQKNNDDLQDDDILDIQYSMYDKNVLMNKDFVYTDQSNPIQYYQINKTNSKNKVNINKNINLQFNNYDIKDNSMCLSTSDKNGNWDPNSCKLVDYNNQAECVCKDLQITTIIDDVEGVFSSALSEIKNTFNSDSLSALAEFEYYKSSLFYILLIIIALNIYVVFIGFKKDKQEAPIMQKINEEQAKIKEQKIKRQKKQKQIQQVANLTNIEKQKQICKKENISQDFENYDQNNEVNSQSKSFLTLKQLENSQNSNQFNNNNNNDKQNNSINNINPTNLNLKEDYQVKISQKQIECTGFNLIQDNRKSKNLYKNKFIMHQIILYINKESSITTSSPQGSDQQILESDNSSKKNPIDFSPLSIQQVDKDIQDNKYQNQIFRDTQYSKSENKNFNKKNIKTAKNKKNLKSKKANLQKFQDNKKDKKPVKKNNRKQFNLQECDFDLISYQDTPFSIFSKINSQRNSKDNLEFNNSLSFLDSYKLEKKNGNNISENQTSDQNEEKNIQIKYDLKEKNDKQQGNQNYQQQQISVNQEKILEQNIKINQEQEQLNVQINDQQCLEKIQEDNDRQFQQEKNTQKQKQNVKDIIEINEKSQSQNKKNDDNQINLTQNNNKLKKISIWNTFLIFHQFFCIYFVYSLKKSRPVRFSIFFLKQYLSLGISSLYKDWTTTQLEAIIFNIFILFITSFPVLLVQIIIVRKQKPLKILGIIIYCIIILLSFWITFVSASSMGLTQSNEWTISYVSAFFFDFSASQSLVSAGKNWALNKYGREHQLISKLLDEEMINYYYFTYG</sequence>
<dbReference type="OrthoDB" id="321553at2759"/>
<dbReference type="InParanoid" id="A0A0V0QH76"/>
<dbReference type="PANTHER" id="PTHR15332:SF175">
    <property type="entry name" value="PROPROTEIN CONVERTASE SUBTILISIN_KEXIN TYPE 5-LIKE"/>
    <property type="match status" value="1"/>
</dbReference>
<keyword evidence="4" id="KW-0472">Membrane</keyword>
<feature type="coiled-coil region" evidence="2">
    <location>
        <begin position="2011"/>
        <end position="2038"/>
    </location>
</feature>
<evidence type="ECO:0000256" key="2">
    <source>
        <dbReference type="SAM" id="Coils"/>
    </source>
</evidence>
<accession>A0A0V0QH76</accession>
<dbReference type="Proteomes" id="UP000054937">
    <property type="component" value="Unassembled WGS sequence"/>
</dbReference>
<keyword evidence="1" id="KW-1015">Disulfide bond</keyword>
<feature type="domain" description="EGF-like" evidence="6">
    <location>
        <begin position="710"/>
        <end position="749"/>
    </location>
</feature>
<evidence type="ECO:0000259" key="5">
    <source>
        <dbReference type="SMART" id="SM00159"/>
    </source>
</evidence>
<feature type="transmembrane region" description="Helical" evidence="4">
    <location>
        <begin position="1979"/>
        <end position="1998"/>
    </location>
</feature>
<proteinExistence type="predicted"/>
<feature type="domain" description="EGF-like" evidence="6">
    <location>
        <begin position="844"/>
        <end position="890"/>
    </location>
</feature>
<organism evidence="7 8">
    <name type="scientific">Pseudocohnilembus persalinus</name>
    <name type="common">Ciliate</name>
    <dbReference type="NCBI Taxonomy" id="266149"/>
    <lineage>
        <taxon>Eukaryota</taxon>
        <taxon>Sar</taxon>
        <taxon>Alveolata</taxon>
        <taxon>Ciliophora</taxon>
        <taxon>Intramacronucleata</taxon>
        <taxon>Oligohymenophorea</taxon>
        <taxon>Scuticociliatia</taxon>
        <taxon>Philasterida</taxon>
        <taxon>Pseudocohnilembidae</taxon>
        <taxon>Pseudocohnilembus</taxon>
    </lineage>
</organism>
<reference evidence="7 8" key="1">
    <citation type="journal article" date="2015" name="Sci. Rep.">
        <title>Genome of the facultative scuticociliatosis pathogen Pseudocohnilembus persalinus provides insight into its virulence through horizontal gene transfer.</title>
        <authorList>
            <person name="Xiong J."/>
            <person name="Wang G."/>
            <person name="Cheng J."/>
            <person name="Tian M."/>
            <person name="Pan X."/>
            <person name="Warren A."/>
            <person name="Jiang C."/>
            <person name="Yuan D."/>
            <person name="Miao W."/>
        </authorList>
    </citation>
    <scope>NUCLEOTIDE SEQUENCE [LARGE SCALE GENOMIC DNA]</scope>
    <source>
        <strain evidence="7">36N120E</strain>
    </source>
</reference>
<keyword evidence="8" id="KW-1185">Reference proteome</keyword>